<reference evidence="1" key="1">
    <citation type="submission" date="2021-04" db="EMBL/GenBank/DDBJ databases">
        <title>Genome seq and assembly of Bacillus sp.</title>
        <authorList>
            <person name="Chhetri G."/>
        </authorList>
    </citation>
    <scope>NUCLEOTIDE SEQUENCE</scope>
    <source>
        <strain evidence="1">RG28</strain>
    </source>
</reference>
<accession>A0A940NMZ1</accession>
<name>A0A940NMZ1_9BACI</name>
<keyword evidence="2" id="KW-1185">Reference proteome</keyword>
<gene>
    <name evidence="1" type="ORF">J5Y03_07900</name>
</gene>
<dbReference type="EMBL" id="JAGIYQ010000004">
    <property type="protein sequence ID" value="MBP0725114.1"/>
    <property type="molecule type" value="Genomic_DNA"/>
</dbReference>
<evidence type="ECO:0000313" key="2">
    <source>
        <dbReference type="Proteomes" id="UP000682134"/>
    </source>
</evidence>
<dbReference type="RefSeq" id="WP_209404325.1">
    <property type="nucleotide sequence ID" value="NZ_JAGIYQ010000004.1"/>
</dbReference>
<sequence length="269" mass="29857">MNFSKKKLALLAGTSTLTIGLLVGGATYALFTGSASNVGNTFKAGNVHISEHRHDIPIEGPMFYTNDTVDGRMGTGLWQPKDTHTRGMFYENDGNVDAMLGSIKAEYTGEDAKNFAKQSIVTLMSFKTKDGKALDATAIDKANQIVDDWFKDYKEWGWDLSAKALQTLTADLREYFLDKEILVNDKKNEPITAIPEDIYVSSLENLATTGATEPFLNGKNFVVPVGESRYLAYNVTLTDNPENNLVKNKEVKFNFVSTFEQLKNNPNKK</sequence>
<protein>
    <recommendedName>
        <fullName evidence="3">SipW-cognate class signal peptide</fullName>
    </recommendedName>
</protein>
<evidence type="ECO:0000313" key="1">
    <source>
        <dbReference type="EMBL" id="MBP0725114.1"/>
    </source>
</evidence>
<dbReference type="AlphaFoldDB" id="A0A940NMZ1"/>
<dbReference type="Proteomes" id="UP000682134">
    <property type="component" value="Unassembled WGS sequence"/>
</dbReference>
<organism evidence="1 2">
    <name type="scientific">Gottfriedia endophytica</name>
    <dbReference type="NCBI Taxonomy" id="2820819"/>
    <lineage>
        <taxon>Bacteria</taxon>
        <taxon>Bacillati</taxon>
        <taxon>Bacillota</taxon>
        <taxon>Bacilli</taxon>
        <taxon>Bacillales</taxon>
        <taxon>Bacillaceae</taxon>
        <taxon>Gottfriedia</taxon>
    </lineage>
</organism>
<comment type="caution">
    <text evidence="1">The sequence shown here is derived from an EMBL/GenBank/DDBJ whole genome shotgun (WGS) entry which is preliminary data.</text>
</comment>
<proteinExistence type="predicted"/>
<evidence type="ECO:0008006" key="3">
    <source>
        <dbReference type="Google" id="ProtNLM"/>
    </source>
</evidence>